<evidence type="ECO:0000259" key="10">
    <source>
        <dbReference type="PROSITE" id="PS50928"/>
    </source>
</evidence>
<reference evidence="12" key="2">
    <citation type="submission" date="2011-04" db="EMBL/GenBank/DDBJ databases">
        <title>The complete genome of chromosome of Treponema succinifaciens DSM 2489.</title>
        <authorList>
            <person name="Lucas S."/>
            <person name="Copeland A."/>
            <person name="Lapidus A."/>
            <person name="Bruce D."/>
            <person name="Goodwin L."/>
            <person name="Pitluck S."/>
            <person name="Peters L."/>
            <person name="Kyrpides N."/>
            <person name="Mavromatis K."/>
            <person name="Ivanova N."/>
            <person name="Ovchinnikova G."/>
            <person name="Teshima H."/>
            <person name="Detter J.C."/>
            <person name="Tapia R."/>
            <person name="Han C."/>
            <person name="Land M."/>
            <person name="Hauser L."/>
            <person name="Markowitz V."/>
            <person name="Cheng J.-F."/>
            <person name="Hugenholtz P."/>
            <person name="Woyke T."/>
            <person name="Wu D."/>
            <person name="Gronow S."/>
            <person name="Wellnitz S."/>
            <person name="Brambilla E."/>
            <person name="Klenk H.-P."/>
            <person name="Eisen J.A."/>
        </authorList>
    </citation>
    <scope>NUCLEOTIDE SEQUENCE [LARGE SCALE GENOMIC DNA]</scope>
    <source>
        <strain evidence="12">ATCC 33096 / DSM 2489 / 6091</strain>
    </source>
</reference>
<evidence type="ECO:0000256" key="7">
    <source>
        <dbReference type="ARBA" id="ARBA00022989"/>
    </source>
</evidence>
<evidence type="ECO:0000313" key="12">
    <source>
        <dbReference type="Proteomes" id="UP000006852"/>
    </source>
</evidence>
<sequence>MKTSQTFQSKVLKSFVLGAGIFTIAISCGIVIYILARGIPNLNLSLFSIKYTSENSSLFPALINTLSATAITLAIAVPIGIGAAIYLSEYAYRGSKIVKAIRLATETLSGIPSIVYGLFGFLFFVTFLHWGFSLLAGCCTLAIMILPVIVRTTEEALLSVNDSYREGSFGLGAGKLRTVFCIVLPSAVPGIIAGIVLGTGRIVGETAALIYTAGTVARIAGGMQSGRTLAVHLYALWSEGLATGQSYATAVILLAIVLILNWLSSLLEKIITRKNKNE</sequence>
<keyword evidence="8 9" id="KW-0472">Membrane</keyword>
<dbReference type="SUPFAM" id="SSF161098">
    <property type="entry name" value="MetI-like"/>
    <property type="match status" value="1"/>
</dbReference>
<keyword evidence="12" id="KW-1185">Reference proteome</keyword>
<comment type="subcellular location">
    <subcellularLocation>
        <location evidence="1 9">Cell membrane</location>
        <topology evidence="1 9">Multi-pass membrane protein</topology>
    </subcellularLocation>
</comment>
<evidence type="ECO:0000256" key="9">
    <source>
        <dbReference type="RuleBase" id="RU363043"/>
    </source>
</evidence>
<evidence type="ECO:0000256" key="6">
    <source>
        <dbReference type="ARBA" id="ARBA00022692"/>
    </source>
</evidence>
<dbReference type="PANTHER" id="PTHR43470">
    <property type="entry name" value="PHOSPHATE TRANSPORT SYSTEM PERMEASE PROTEIN PSTA-RELATED"/>
    <property type="match status" value="1"/>
</dbReference>
<dbReference type="STRING" id="869209.Tresu_2021"/>
<feature type="transmembrane region" description="Helical" evidence="9">
    <location>
        <begin position="108"/>
        <end position="128"/>
    </location>
</feature>
<evidence type="ECO:0000256" key="4">
    <source>
        <dbReference type="ARBA" id="ARBA00022448"/>
    </source>
</evidence>
<keyword evidence="5 9" id="KW-1003">Cell membrane</keyword>
<evidence type="ECO:0000256" key="3">
    <source>
        <dbReference type="ARBA" id="ARBA00016864"/>
    </source>
</evidence>
<feature type="transmembrane region" description="Helical" evidence="9">
    <location>
        <begin position="12"/>
        <end position="36"/>
    </location>
</feature>
<dbReference type="PANTHER" id="PTHR43470:SF3">
    <property type="entry name" value="PHOSPHATE TRANSPORT SYSTEM PERMEASE PROTEIN PSTA-RELATED"/>
    <property type="match status" value="1"/>
</dbReference>
<dbReference type="KEGG" id="tsu:Tresu_2021"/>
<accession>F2NW39</accession>
<proteinExistence type="inferred from homology"/>
<dbReference type="Proteomes" id="UP000006852">
    <property type="component" value="Chromosome"/>
</dbReference>
<dbReference type="Pfam" id="PF00528">
    <property type="entry name" value="BPD_transp_1"/>
    <property type="match status" value="1"/>
</dbReference>
<dbReference type="GO" id="GO:0005315">
    <property type="term" value="F:phosphate transmembrane transporter activity"/>
    <property type="evidence" value="ECO:0007669"/>
    <property type="project" value="InterPro"/>
</dbReference>
<comment type="similarity">
    <text evidence="2 9">Belongs to the binding-protein-dependent transport system permease family. CysTW subfamily.</text>
</comment>
<dbReference type="GO" id="GO:0035435">
    <property type="term" value="P:phosphate ion transmembrane transport"/>
    <property type="evidence" value="ECO:0007669"/>
    <property type="project" value="InterPro"/>
</dbReference>
<keyword evidence="7 9" id="KW-1133">Transmembrane helix</keyword>
<dbReference type="NCBIfam" id="TIGR00974">
    <property type="entry name" value="3a0107s02c"/>
    <property type="match status" value="1"/>
</dbReference>
<evidence type="ECO:0000256" key="1">
    <source>
        <dbReference type="ARBA" id="ARBA00004651"/>
    </source>
</evidence>
<dbReference type="PROSITE" id="PS50928">
    <property type="entry name" value="ABC_TM1"/>
    <property type="match status" value="1"/>
</dbReference>
<dbReference type="RefSeq" id="WP_013702150.1">
    <property type="nucleotide sequence ID" value="NC_015385.1"/>
</dbReference>
<dbReference type="InterPro" id="IPR005672">
    <property type="entry name" value="Phosphate_PstA"/>
</dbReference>
<dbReference type="InterPro" id="IPR035906">
    <property type="entry name" value="MetI-like_sf"/>
</dbReference>
<name>F2NW39_TRES6</name>
<feature type="domain" description="ABC transmembrane type-1" evidence="10">
    <location>
        <begin position="62"/>
        <end position="264"/>
    </location>
</feature>
<evidence type="ECO:0000256" key="2">
    <source>
        <dbReference type="ARBA" id="ARBA00007069"/>
    </source>
</evidence>
<organism evidence="11 12">
    <name type="scientific">Treponema succinifaciens (strain ATCC 33096 / DSM 2489 / 6091)</name>
    <dbReference type="NCBI Taxonomy" id="869209"/>
    <lineage>
        <taxon>Bacteria</taxon>
        <taxon>Pseudomonadati</taxon>
        <taxon>Spirochaetota</taxon>
        <taxon>Spirochaetia</taxon>
        <taxon>Spirochaetales</taxon>
        <taxon>Treponemataceae</taxon>
        <taxon>Treponema</taxon>
    </lineage>
</organism>
<dbReference type="HOGENOM" id="CLU_033621_2_2_12"/>
<dbReference type="EMBL" id="CP002631">
    <property type="protein sequence ID" value="AEB14894.1"/>
    <property type="molecule type" value="Genomic_DNA"/>
</dbReference>
<dbReference type="CDD" id="cd06261">
    <property type="entry name" value="TM_PBP2"/>
    <property type="match status" value="1"/>
</dbReference>
<reference evidence="11 12" key="1">
    <citation type="journal article" date="2011" name="Stand. Genomic Sci.">
        <title>Complete genome sequence of Treponema succinifaciens type strain (6091).</title>
        <authorList>
            <person name="Han C."/>
            <person name="Gronow S."/>
            <person name="Teshima H."/>
            <person name="Lapidus A."/>
            <person name="Nolan M."/>
            <person name="Lucas S."/>
            <person name="Hammon N."/>
            <person name="Deshpande S."/>
            <person name="Cheng J.F."/>
            <person name="Zeytun A."/>
            <person name="Tapia R."/>
            <person name="Goodwin L."/>
            <person name="Pitluck S."/>
            <person name="Liolios K."/>
            <person name="Pagani I."/>
            <person name="Ivanova N."/>
            <person name="Mavromatis K."/>
            <person name="Mikhailova N."/>
            <person name="Huntemann M."/>
            <person name="Pati A."/>
            <person name="Chen A."/>
            <person name="Palaniappan K."/>
            <person name="Land M."/>
            <person name="Hauser L."/>
            <person name="Brambilla E.M."/>
            <person name="Rohde M."/>
            <person name="Goker M."/>
            <person name="Woyke T."/>
            <person name="Bristow J."/>
            <person name="Eisen J.A."/>
            <person name="Markowitz V."/>
            <person name="Hugenholtz P."/>
            <person name="Kyrpides N.C."/>
            <person name="Klenk H.P."/>
            <person name="Detter J.C."/>
        </authorList>
    </citation>
    <scope>NUCLEOTIDE SEQUENCE [LARGE SCALE GENOMIC DNA]</scope>
    <source>
        <strain evidence="12">ATCC 33096 / DSM 2489 / 6091</strain>
    </source>
</reference>
<evidence type="ECO:0000256" key="8">
    <source>
        <dbReference type="ARBA" id="ARBA00023136"/>
    </source>
</evidence>
<evidence type="ECO:0000313" key="11">
    <source>
        <dbReference type="EMBL" id="AEB14894.1"/>
    </source>
</evidence>
<protein>
    <recommendedName>
        <fullName evidence="3 9">Phosphate transport system permease protein PstA</fullName>
    </recommendedName>
</protein>
<feature type="transmembrane region" description="Helical" evidence="9">
    <location>
        <begin position="247"/>
        <end position="267"/>
    </location>
</feature>
<dbReference type="Gene3D" id="1.10.3720.10">
    <property type="entry name" value="MetI-like"/>
    <property type="match status" value="1"/>
</dbReference>
<dbReference type="AlphaFoldDB" id="F2NW39"/>
<dbReference type="GO" id="GO:0005886">
    <property type="term" value="C:plasma membrane"/>
    <property type="evidence" value="ECO:0007669"/>
    <property type="project" value="UniProtKB-SubCell"/>
</dbReference>
<dbReference type="OrthoDB" id="9807065at2"/>
<keyword evidence="4" id="KW-0813">Transport</keyword>
<keyword evidence="6 9" id="KW-0812">Transmembrane</keyword>
<dbReference type="PROSITE" id="PS51257">
    <property type="entry name" value="PROKAR_LIPOPROTEIN"/>
    <property type="match status" value="1"/>
</dbReference>
<dbReference type="eggNOG" id="COG0581">
    <property type="taxonomic scope" value="Bacteria"/>
</dbReference>
<gene>
    <name evidence="11" type="ordered locus">Tresu_2021</name>
</gene>
<feature type="transmembrane region" description="Helical" evidence="9">
    <location>
        <begin position="134"/>
        <end position="153"/>
    </location>
</feature>
<feature type="transmembrane region" description="Helical" evidence="9">
    <location>
        <begin position="61"/>
        <end position="87"/>
    </location>
</feature>
<dbReference type="InterPro" id="IPR000515">
    <property type="entry name" value="MetI-like"/>
</dbReference>
<dbReference type="GeneID" id="302999143"/>
<evidence type="ECO:0000256" key="5">
    <source>
        <dbReference type="ARBA" id="ARBA00022475"/>
    </source>
</evidence>
<feature type="transmembrane region" description="Helical" evidence="9">
    <location>
        <begin position="174"/>
        <end position="197"/>
    </location>
</feature>